<gene>
    <name evidence="1" type="ORF">G6M90_00g048040</name>
</gene>
<sequence length="197" mass="21295">MARQTVLIYKAGRSPPDVMKKIIHHQTYIIHLPKKLILLLSHTTTSSQDSSFLAMLSKYIIAVAALGLTTLASAQQPCGLKIAPCPYDQRCVPDSQDCTDLNRCRGTCQFKNKYTSCGGKRVHPVGCEANSECRDDPRLPESCGLACDIPGICMPKKPHQCAGFAGFACPKGQFCYDVPKDGCDPKNGGADCLGLCL</sequence>
<keyword evidence="2" id="KW-1185">Reference proteome</keyword>
<evidence type="ECO:0000313" key="1">
    <source>
        <dbReference type="EMBL" id="QLI68291.1"/>
    </source>
</evidence>
<reference evidence="1 2" key="1">
    <citation type="submission" date="2020-07" db="EMBL/GenBank/DDBJ databases">
        <title>Telomere length de novo assembly of all 7 chromosomes of the fungus, Metarhizium brunneum, using a novel assembly pipeline.</title>
        <authorList>
            <person name="Saud z."/>
            <person name="Kortsinoglou A."/>
            <person name="Kouvelis V.N."/>
            <person name="Butt T.M."/>
        </authorList>
    </citation>
    <scope>NUCLEOTIDE SEQUENCE [LARGE SCALE GENOMIC DNA]</scope>
    <source>
        <strain evidence="1 2">4556</strain>
    </source>
</reference>
<dbReference type="KEGG" id="mbrn:26242262"/>
<evidence type="ECO:0000313" key="2">
    <source>
        <dbReference type="Proteomes" id="UP000510686"/>
    </source>
</evidence>
<protein>
    <submittedName>
        <fullName evidence="1">Uncharacterized protein</fullName>
    </submittedName>
</protein>
<dbReference type="Proteomes" id="UP000510686">
    <property type="component" value="Chromosome 2"/>
</dbReference>
<dbReference type="GeneID" id="26242262"/>
<dbReference type="OrthoDB" id="3799394at2759"/>
<proteinExistence type="predicted"/>
<dbReference type="AlphaFoldDB" id="A0A7D5UWU3"/>
<organism evidence="1 2">
    <name type="scientific">Metarhizium brunneum</name>
    <dbReference type="NCBI Taxonomy" id="500148"/>
    <lineage>
        <taxon>Eukaryota</taxon>
        <taxon>Fungi</taxon>
        <taxon>Dikarya</taxon>
        <taxon>Ascomycota</taxon>
        <taxon>Pezizomycotina</taxon>
        <taxon>Sordariomycetes</taxon>
        <taxon>Hypocreomycetidae</taxon>
        <taxon>Hypocreales</taxon>
        <taxon>Clavicipitaceae</taxon>
        <taxon>Metarhizium</taxon>
    </lineage>
</organism>
<name>A0A7D5UWU3_9HYPO</name>
<dbReference type="EMBL" id="CP058933">
    <property type="protein sequence ID" value="QLI68291.1"/>
    <property type="molecule type" value="Genomic_DNA"/>
</dbReference>
<dbReference type="RefSeq" id="XP_014544921.2">
    <property type="nucleotide sequence ID" value="XM_014689435.2"/>
</dbReference>
<accession>A0A7D5UWU3</accession>